<evidence type="ECO:0000313" key="4">
    <source>
        <dbReference type="Proteomes" id="UP001470230"/>
    </source>
</evidence>
<dbReference type="SMART" id="SM00671">
    <property type="entry name" value="SEL1"/>
    <property type="match status" value="9"/>
</dbReference>
<dbReference type="SUPFAM" id="SSF81901">
    <property type="entry name" value="HCP-like"/>
    <property type="match status" value="2"/>
</dbReference>
<feature type="domain" description="Protein kinase" evidence="2">
    <location>
        <begin position="12"/>
        <end position="274"/>
    </location>
</feature>
<keyword evidence="4" id="KW-1185">Reference proteome</keyword>
<accession>A0ABR2L290</accession>
<dbReference type="InterPro" id="IPR050767">
    <property type="entry name" value="Sel1_AlgK"/>
</dbReference>
<dbReference type="Pfam" id="PF07714">
    <property type="entry name" value="PK_Tyr_Ser-Thr"/>
    <property type="match status" value="1"/>
</dbReference>
<evidence type="ECO:0000256" key="1">
    <source>
        <dbReference type="ARBA" id="ARBA00038101"/>
    </source>
</evidence>
<dbReference type="Gene3D" id="1.10.510.10">
    <property type="entry name" value="Transferase(Phosphotransferase) domain 1"/>
    <property type="match status" value="1"/>
</dbReference>
<dbReference type="EMBL" id="JAPFFF010000002">
    <property type="protein sequence ID" value="KAK8897186.1"/>
    <property type="molecule type" value="Genomic_DNA"/>
</dbReference>
<protein>
    <recommendedName>
        <fullName evidence="2">Protein kinase domain-containing protein</fullName>
    </recommendedName>
</protein>
<sequence>MDFDINSSLCNMKPIKLISETSFSYVYLVLNPRTKDHLVAKIYKVKLNTEIEKKYYMERIIAYSKIDEPTILPLVSFNLFSCDKNNLPTIIIDYMPKGSLDQYLCNEDSANFKSKGLTITQRYVIAVGISYGMKYLHSQNIVHGNLRPSNILLDDQCHPHIINFFFSKNDYTKSEHFLYSSPENLLNFETTEKSDVYSFGILFYELLTNNKAYKETVDYEAMIYDNIQKVKRPNLNGISNPNVRNFLSQCWSEDPQERPSFPDIFEQIVNDSFYESFKVDSEEVHDYVYSFFAERIMDCSPKMKKRSQKTTRYRINVTLKNGKGIRIGEYEGPRYLKLAAEYGNAEAMYHYSLLLSRGGGGIKANKREAARYMKMSADKGNSSAMFKYGIMLYTGDGIPLNKREASTYFKKAADGGSVNAMFNIAYMYDNGEGIPVNKPLAVSYYKKAADGGNVEAMISYAVMIEKGEGVEVNQGEAVKYYKKAADKGNLDAMLSYGYLCDKGEGTEVNKKEAVKYYKMGADKGSVRSMVSYAYKLNDGDGIEMNKKEAARFFKMAGDKGDTEGMLRYSLMAYQGHGVEMDKKEAAKYAKMSADNGNPYAMYFYGIFLLTGEGLDLNKKEAAVYLKKSADNGNIHAMCRYGVMLSKGDGIKMDKTEAAKYFQMANDRGYSLSDEFEEDEEDF</sequence>
<dbReference type="Pfam" id="PF08238">
    <property type="entry name" value="Sel1"/>
    <property type="match status" value="9"/>
</dbReference>
<comment type="caution">
    <text evidence="3">The sequence shown here is derived from an EMBL/GenBank/DDBJ whole genome shotgun (WGS) entry which is preliminary data.</text>
</comment>
<dbReference type="PROSITE" id="PS50011">
    <property type="entry name" value="PROTEIN_KINASE_DOM"/>
    <property type="match status" value="1"/>
</dbReference>
<dbReference type="InterPro" id="IPR000719">
    <property type="entry name" value="Prot_kinase_dom"/>
</dbReference>
<dbReference type="InterPro" id="IPR006597">
    <property type="entry name" value="Sel1-like"/>
</dbReference>
<comment type="similarity">
    <text evidence="1">Belongs to the sel-1 family.</text>
</comment>
<evidence type="ECO:0000313" key="3">
    <source>
        <dbReference type="EMBL" id="KAK8897186.1"/>
    </source>
</evidence>
<organism evidence="3 4">
    <name type="scientific">Tritrichomonas musculus</name>
    <dbReference type="NCBI Taxonomy" id="1915356"/>
    <lineage>
        <taxon>Eukaryota</taxon>
        <taxon>Metamonada</taxon>
        <taxon>Parabasalia</taxon>
        <taxon>Tritrichomonadida</taxon>
        <taxon>Tritrichomonadidae</taxon>
        <taxon>Tritrichomonas</taxon>
    </lineage>
</organism>
<dbReference type="InterPro" id="IPR011009">
    <property type="entry name" value="Kinase-like_dom_sf"/>
</dbReference>
<dbReference type="InterPro" id="IPR001245">
    <property type="entry name" value="Ser-Thr/Tyr_kinase_cat_dom"/>
</dbReference>
<dbReference type="PANTHER" id="PTHR11102">
    <property type="entry name" value="SEL-1-LIKE PROTEIN"/>
    <property type="match status" value="1"/>
</dbReference>
<dbReference type="PANTHER" id="PTHR11102:SF160">
    <property type="entry name" value="ERAD-ASSOCIATED E3 UBIQUITIN-PROTEIN LIGASE COMPONENT HRD3"/>
    <property type="match status" value="1"/>
</dbReference>
<gene>
    <name evidence="3" type="ORF">M9Y10_015121</name>
</gene>
<dbReference type="Gene3D" id="1.25.40.10">
    <property type="entry name" value="Tetratricopeptide repeat domain"/>
    <property type="match status" value="1"/>
</dbReference>
<proteinExistence type="inferred from homology"/>
<evidence type="ECO:0000259" key="2">
    <source>
        <dbReference type="PROSITE" id="PS50011"/>
    </source>
</evidence>
<name>A0ABR2L290_9EUKA</name>
<dbReference type="InterPro" id="IPR011990">
    <property type="entry name" value="TPR-like_helical_dom_sf"/>
</dbReference>
<reference evidence="3 4" key="1">
    <citation type="submission" date="2024-04" db="EMBL/GenBank/DDBJ databases">
        <title>Tritrichomonas musculus Genome.</title>
        <authorList>
            <person name="Alves-Ferreira E."/>
            <person name="Grigg M."/>
            <person name="Lorenzi H."/>
            <person name="Galac M."/>
        </authorList>
    </citation>
    <scope>NUCLEOTIDE SEQUENCE [LARGE SCALE GENOMIC DNA]</scope>
    <source>
        <strain evidence="3 4">EAF2021</strain>
    </source>
</reference>
<dbReference type="SUPFAM" id="SSF56112">
    <property type="entry name" value="Protein kinase-like (PK-like)"/>
    <property type="match status" value="1"/>
</dbReference>
<dbReference type="Proteomes" id="UP001470230">
    <property type="component" value="Unassembled WGS sequence"/>
</dbReference>